<feature type="coiled-coil region" evidence="8">
    <location>
        <begin position="171"/>
        <end position="202"/>
    </location>
</feature>
<evidence type="ECO:0000256" key="5">
    <source>
        <dbReference type="ARBA" id="ARBA00023273"/>
    </source>
</evidence>
<evidence type="ECO:0000256" key="4">
    <source>
        <dbReference type="ARBA" id="ARBA00023069"/>
    </source>
</evidence>
<keyword evidence="5" id="KW-0966">Cell projection</keyword>
<evidence type="ECO:0000259" key="9">
    <source>
        <dbReference type="Pfam" id="PF13868"/>
    </source>
</evidence>
<organism evidence="10 11">
    <name type="scientific">Gryllus longicercus</name>
    <dbReference type="NCBI Taxonomy" id="2509291"/>
    <lineage>
        <taxon>Eukaryota</taxon>
        <taxon>Metazoa</taxon>
        <taxon>Ecdysozoa</taxon>
        <taxon>Arthropoda</taxon>
        <taxon>Hexapoda</taxon>
        <taxon>Insecta</taxon>
        <taxon>Pterygota</taxon>
        <taxon>Neoptera</taxon>
        <taxon>Polyneoptera</taxon>
        <taxon>Orthoptera</taxon>
        <taxon>Ensifera</taxon>
        <taxon>Gryllidea</taxon>
        <taxon>Grylloidea</taxon>
        <taxon>Gryllidae</taxon>
        <taxon>Gryllinae</taxon>
        <taxon>Gryllus</taxon>
    </lineage>
</organism>
<evidence type="ECO:0000256" key="6">
    <source>
        <dbReference type="ARBA" id="ARBA00034116"/>
    </source>
</evidence>
<accession>A0AAN9VA04</accession>
<keyword evidence="11" id="KW-1185">Reference proteome</keyword>
<dbReference type="GO" id="GO:0031514">
    <property type="term" value="C:motile cilium"/>
    <property type="evidence" value="ECO:0007669"/>
    <property type="project" value="UniProtKB-SubCell"/>
</dbReference>
<evidence type="ECO:0000313" key="10">
    <source>
        <dbReference type="EMBL" id="KAK7791081.1"/>
    </source>
</evidence>
<comment type="similarity">
    <text evidence="6">Belongs to the CFAP45 family.</text>
</comment>
<dbReference type="EMBL" id="JAZDUA010000564">
    <property type="protein sequence ID" value="KAK7791081.1"/>
    <property type="molecule type" value="Genomic_DNA"/>
</dbReference>
<gene>
    <name evidence="10" type="ORF">R5R35_000504</name>
</gene>
<protein>
    <recommendedName>
        <fullName evidence="7">Cilia- and flagella-associated protein 45</fullName>
    </recommendedName>
</protein>
<feature type="coiled-coil region" evidence="8">
    <location>
        <begin position="252"/>
        <end position="330"/>
    </location>
</feature>
<reference evidence="10 11" key="1">
    <citation type="submission" date="2024-03" db="EMBL/GenBank/DDBJ databases">
        <title>The genome assembly and annotation of the cricket Gryllus longicercus Weissman &amp; Gray.</title>
        <authorList>
            <person name="Szrajer S."/>
            <person name="Gray D."/>
            <person name="Ylla G."/>
        </authorList>
    </citation>
    <scope>NUCLEOTIDE SEQUENCE [LARGE SCALE GENOMIC DNA]</scope>
    <source>
        <strain evidence="10">DAG 2021-001</strain>
        <tissue evidence="10">Whole body minus gut</tissue>
    </source>
</reference>
<dbReference type="Proteomes" id="UP001378592">
    <property type="component" value="Unassembled WGS sequence"/>
</dbReference>
<evidence type="ECO:0000256" key="8">
    <source>
        <dbReference type="SAM" id="Coils"/>
    </source>
</evidence>
<evidence type="ECO:0000256" key="3">
    <source>
        <dbReference type="ARBA" id="ARBA00023054"/>
    </source>
</evidence>
<comment type="subcellular location">
    <subcellularLocation>
        <location evidence="1">Cell projection</location>
        <location evidence="1">Cilium</location>
        <location evidence="1">Flagellum</location>
    </subcellularLocation>
</comment>
<dbReference type="AlphaFoldDB" id="A0AAN9VA04"/>
<proteinExistence type="inferred from homology"/>
<sequence length="510" mass="61300">MGELPQCTAVCPSYMLKLKREDKPLIAKIRRTGHLKGKAVVRLVNHDMIRDLLIPSGRPNRYPAVFPRSQFEEIKMKAKHLSIPEKIALLNEEEAKRKEEEKECMRRRVALQDFDIGRIATGPDIVGRECDKTAQQANYALARAYELRQEQDDDVKKFNSVILQTKCHAIREAQVAEKKLIEKQLKEEEKRLDDMMEQERRKAIHKADEERRREIEKKQEYVKRLLNQIRDKEISKLLEAENVECESRKMQESNIQMQLEELEKRKKQIALQEKVRKDLEEVNNQLKRFREMEKEDEKAYEIKMKELQKMKAEQEECRELRLKAQALSYNQAFAKCWCTQKKEHDMRDKLNDLHEQRIQDEIERSWRMKEQMAARKRFELNEKLKMGREAQIEDTRRMRALEMAREKQEYENVLRAQQEAARKEDEKEKKRQKESEIYLKALLNQIREKEQTKIRERQQVQEEGILMRLEANCHDRQIKTIVQKKVNQLRTQVPEVYVKQVERQLEKPNL</sequence>
<evidence type="ECO:0000256" key="1">
    <source>
        <dbReference type="ARBA" id="ARBA00004230"/>
    </source>
</evidence>
<keyword evidence="4" id="KW-0969">Cilium</keyword>
<dbReference type="PANTHER" id="PTHR15504:SF0">
    <property type="entry name" value="CILIA- AND FLAGELLA-ASSOCIATED PROTEIN 45"/>
    <property type="match status" value="1"/>
</dbReference>
<evidence type="ECO:0000313" key="11">
    <source>
        <dbReference type="Proteomes" id="UP001378592"/>
    </source>
</evidence>
<feature type="coiled-coil region" evidence="8">
    <location>
        <begin position="400"/>
        <end position="463"/>
    </location>
</feature>
<keyword evidence="2" id="KW-0282">Flagellum</keyword>
<keyword evidence="3 8" id="KW-0175">Coiled coil</keyword>
<evidence type="ECO:0000256" key="2">
    <source>
        <dbReference type="ARBA" id="ARBA00022846"/>
    </source>
</evidence>
<dbReference type="Pfam" id="PF13868">
    <property type="entry name" value="TPH"/>
    <property type="match status" value="1"/>
</dbReference>
<name>A0AAN9VA04_9ORTH</name>
<dbReference type="PANTHER" id="PTHR15504">
    <property type="entry name" value="NASOPHARYNGEAL EPITHELIUM SPECIFIC PROTEIN 1"/>
    <property type="match status" value="1"/>
</dbReference>
<dbReference type="InterPro" id="IPR033253">
    <property type="entry name" value="CFAP45"/>
</dbReference>
<comment type="caution">
    <text evidence="10">The sequence shown here is derived from an EMBL/GenBank/DDBJ whole genome shotgun (WGS) entry which is preliminary data.</text>
</comment>
<dbReference type="InterPro" id="IPR043597">
    <property type="entry name" value="TPH_dom"/>
</dbReference>
<feature type="domain" description="Trichohyalin-plectin-homology" evidence="9">
    <location>
        <begin position="149"/>
        <end position="492"/>
    </location>
</feature>
<evidence type="ECO:0000256" key="7">
    <source>
        <dbReference type="ARBA" id="ARBA00034142"/>
    </source>
</evidence>